<dbReference type="PANTHER" id="PTHR43201">
    <property type="entry name" value="ACYL-COA SYNTHETASE"/>
    <property type="match status" value="1"/>
</dbReference>
<dbReference type="AlphaFoldDB" id="A0A813Z0C1"/>
<dbReference type="Gene3D" id="3.40.50.980">
    <property type="match status" value="2"/>
</dbReference>
<dbReference type="Proteomes" id="UP000677228">
    <property type="component" value="Unassembled WGS sequence"/>
</dbReference>
<dbReference type="InterPro" id="IPR020845">
    <property type="entry name" value="AMP-binding_CS"/>
</dbReference>
<evidence type="ECO:0000313" key="4">
    <source>
        <dbReference type="EMBL" id="CAF1127770.1"/>
    </source>
</evidence>
<organism evidence="3 7">
    <name type="scientific">Didymodactylos carnosus</name>
    <dbReference type="NCBI Taxonomy" id="1234261"/>
    <lineage>
        <taxon>Eukaryota</taxon>
        <taxon>Metazoa</taxon>
        <taxon>Spiralia</taxon>
        <taxon>Gnathifera</taxon>
        <taxon>Rotifera</taxon>
        <taxon>Eurotatoria</taxon>
        <taxon>Bdelloidea</taxon>
        <taxon>Philodinida</taxon>
        <taxon>Philodinidae</taxon>
        <taxon>Didymodactylos</taxon>
    </lineage>
</organism>
<proteinExistence type="predicted"/>
<dbReference type="GO" id="GO:0031956">
    <property type="term" value="F:medium-chain fatty acid-CoA ligase activity"/>
    <property type="evidence" value="ECO:0007669"/>
    <property type="project" value="TreeGrafter"/>
</dbReference>
<dbReference type="Pfam" id="PF00501">
    <property type="entry name" value="AMP-binding"/>
    <property type="match status" value="1"/>
</dbReference>
<dbReference type="EMBL" id="CAJOBC010001390">
    <property type="protein sequence ID" value="CAF3675752.1"/>
    <property type="molecule type" value="Genomic_DNA"/>
</dbReference>
<keyword evidence="7" id="KW-1185">Reference proteome</keyword>
<dbReference type="PANTHER" id="PTHR43201:SF30">
    <property type="entry name" value="AMP-DEPENDENT SYNTHETASE_LIGASE DOMAIN-CONTAINING PROTEIN"/>
    <property type="match status" value="1"/>
</dbReference>
<evidence type="ECO:0000313" key="5">
    <source>
        <dbReference type="EMBL" id="CAF3675752.1"/>
    </source>
</evidence>
<reference evidence="3" key="1">
    <citation type="submission" date="2021-02" db="EMBL/GenBank/DDBJ databases">
        <authorList>
            <person name="Nowell W R."/>
        </authorList>
    </citation>
    <scope>NUCLEOTIDE SEQUENCE</scope>
</reference>
<feature type="domain" description="AMP-dependent synthetase/ligase" evidence="1">
    <location>
        <begin position="63"/>
        <end position="449"/>
    </location>
</feature>
<evidence type="ECO:0000313" key="3">
    <source>
        <dbReference type="EMBL" id="CAF0891555.1"/>
    </source>
</evidence>
<evidence type="ECO:0000259" key="2">
    <source>
        <dbReference type="Pfam" id="PF13193"/>
    </source>
</evidence>
<name>A0A813Z0C1_9BILA</name>
<dbReference type="GO" id="GO:0006631">
    <property type="term" value="P:fatty acid metabolic process"/>
    <property type="evidence" value="ECO:0007669"/>
    <property type="project" value="TreeGrafter"/>
</dbReference>
<dbReference type="PROSITE" id="PS00455">
    <property type="entry name" value="AMP_BINDING"/>
    <property type="match status" value="1"/>
</dbReference>
<evidence type="ECO:0000313" key="7">
    <source>
        <dbReference type="Proteomes" id="UP000663829"/>
    </source>
</evidence>
<dbReference type="EMBL" id="CAJOBA010020296">
    <property type="protein sequence ID" value="CAF3907562.1"/>
    <property type="molecule type" value="Genomic_DNA"/>
</dbReference>
<dbReference type="Gene3D" id="3.30.300.30">
    <property type="match status" value="1"/>
</dbReference>
<dbReference type="InterPro" id="IPR025110">
    <property type="entry name" value="AMP-bd_C"/>
</dbReference>
<dbReference type="Proteomes" id="UP000663829">
    <property type="component" value="Unassembled WGS sequence"/>
</dbReference>
<evidence type="ECO:0000313" key="6">
    <source>
        <dbReference type="EMBL" id="CAF3907562.1"/>
    </source>
</evidence>
<accession>A0A813Z0C1</accession>
<sequence length="594" mass="66404">MLSTRRYFHVSTISKILRQYLSSRSNHSYIAKPTTKLQESYYHHASSLPFIYKTVGQHLDSLASASPRHECYIFSGEDKRYTYKSFKDEVDSVATSLLQLGFEKHDRLGVWLPNTSENVAMTYICSKLGIIKVNINPAYLERELQYCLNKVGCKGLIMQPKVKTIDCLNILHKITPELQHSKPGDLKSQAVPTLKHVILTGSKSVASMHSYNELLNNGGNGRQKTLFEYQDLMDSDTPLAIFYTSGTTGTPKAATLTNFNIINNGHALQAIDPDFMKKVCCPIPLFHIFGEVCGTFNASIDGNTVVFPALLPDTVATMKSINEEKCTAIIGAPIIFRDLLSHSDRKKYNLSSLEFAIIGAAPSAPALLEQLEQEIPIKNVCQGYGMTENAAAMTLSAFAGSDKIKRFGSVGKAMPRLEVKLVNENGETVAVGHEGEVWVRGYNVMKGYYGDLDKTREILTESNWLKTGDVAVMDEEGYLYFRSRQKEMVIIGGINVYPTEIENVITEHPKIAEAQVFGVTDKRYGEELCAWIKLKPNEHIDIKDIEGFLSNRVAFFKIPKHIKIVNSFADYTTPTGKVQKFKLSHTVAKELNRI</sequence>
<dbReference type="EMBL" id="CAJNOK010010913">
    <property type="protein sequence ID" value="CAF1127770.1"/>
    <property type="molecule type" value="Genomic_DNA"/>
</dbReference>
<dbReference type="Gene3D" id="2.30.38.10">
    <property type="entry name" value="Luciferase, Domain 3"/>
    <property type="match status" value="1"/>
</dbReference>
<dbReference type="OrthoDB" id="10253115at2759"/>
<dbReference type="Pfam" id="PF13193">
    <property type="entry name" value="AMP-binding_C"/>
    <property type="match status" value="1"/>
</dbReference>
<feature type="domain" description="AMP-binding enzyme C-terminal" evidence="2">
    <location>
        <begin position="500"/>
        <end position="569"/>
    </location>
</feature>
<dbReference type="InterPro" id="IPR000873">
    <property type="entry name" value="AMP-dep_synth/lig_dom"/>
</dbReference>
<dbReference type="EMBL" id="CAJNOQ010001390">
    <property type="protein sequence ID" value="CAF0891555.1"/>
    <property type="molecule type" value="Genomic_DNA"/>
</dbReference>
<protein>
    <submittedName>
        <fullName evidence="3">Uncharacterized protein</fullName>
    </submittedName>
</protein>
<gene>
    <name evidence="3" type="ORF">GPM918_LOCUS8150</name>
    <name evidence="4" type="ORF">OVA965_LOCUS20498</name>
    <name evidence="5" type="ORF">SRO942_LOCUS8150</name>
    <name evidence="6" type="ORF">TMI583_LOCUS20895</name>
</gene>
<evidence type="ECO:0000259" key="1">
    <source>
        <dbReference type="Pfam" id="PF00501"/>
    </source>
</evidence>
<dbReference type="Proteomes" id="UP000681722">
    <property type="component" value="Unassembled WGS sequence"/>
</dbReference>
<dbReference type="InterPro" id="IPR045851">
    <property type="entry name" value="AMP-bd_C_sf"/>
</dbReference>
<comment type="caution">
    <text evidence="3">The sequence shown here is derived from an EMBL/GenBank/DDBJ whole genome shotgun (WGS) entry which is preliminary data.</text>
</comment>
<dbReference type="SUPFAM" id="SSF56801">
    <property type="entry name" value="Acetyl-CoA synthetase-like"/>
    <property type="match status" value="1"/>
</dbReference>
<dbReference type="Proteomes" id="UP000682733">
    <property type="component" value="Unassembled WGS sequence"/>
</dbReference>